<dbReference type="Proteomes" id="UP001198701">
    <property type="component" value="Unassembled WGS sequence"/>
</dbReference>
<dbReference type="EMBL" id="JAJHPV010000012">
    <property type="protein sequence ID" value="MCC6070998.1"/>
    <property type="molecule type" value="Genomic_DNA"/>
</dbReference>
<reference evidence="3 4" key="1">
    <citation type="submission" date="2021-11" db="EMBL/GenBank/DDBJ databases">
        <authorList>
            <person name="Huq M.A."/>
        </authorList>
    </citation>
    <scope>NUCLEOTIDE SEQUENCE [LARGE SCALE GENOMIC DNA]</scope>
    <source>
        <strain evidence="3 4">MAHUQ-52</strain>
    </source>
</reference>
<dbReference type="InterPro" id="IPR013740">
    <property type="entry name" value="Redoxin"/>
</dbReference>
<protein>
    <submittedName>
        <fullName evidence="3">Redoxin domain-containing protein</fullName>
    </submittedName>
</protein>
<feature type="domain" description="Thioredoxin" evidence="2">
    <location>
        <begin position="18"/>
        <end position="161"/>
    </location>
</feature>
<dbReference type="InterPro" id="IPR036249">
    <property type="entry name" value="Thioredoxin-like_sf"/>
</dbReference>
<dbReference type="InterPro" id="IPR050553">
    <property type="entry name" value="Thioredoxin_ResA/DsbE_sf"/>
</dbReference>
<dbReference type="RefSeq" id="WP_229431917.1">
    <property type="nucleotide sequence ID" value="NZ_JAJHPV010000012.1"/>
</dbReference>
<dbReference type="CDD" id="cd02966">
    <property type="entry name" value="TlpA_like_family"/>
    <property type="match status" value="1"/>
</dbReference>
<evidence type="ECO:0000313" key="4">
    <source>
        <dbReference type="Proteomes" id="UP001198701"/>
    </source>
</evidence>
<dbReference type="Pfam" id="PF08534">
    <property type="entry name" value="Redoxin"/>
    <property type="match status" value="1"/>
</dbReference>
<sequence>MGRLAHAVLLAAALLLQAAPALAAPQLPAFRTLDGAAVPAASLHGKVTVVALFSVTCPFCMNEAPKLQKLYRDNRATLNVVAVSVDRVDAVASARTWTRKYGLTHPVTADHARFEAVLGKPKGIPSLYVFDRSGRLARTEVGEMLDEDFDDIARYAQAQAALAAAPAVPLATDLRQDAIAAKRSGTPLVLFFTLPDCTYCHAVRQNYLAPLVRGEAGQGYVVREIVIDGQRKAAGLDGKAATHRELARQFKARFGPTVLFVDASGKALAPPLAGGDTAGMYGAYLDGRLAAARSQLAGSVN</sequence>
<organism evidence="3 4">
    <name type="scientific">Massilia agrisoli</name>
    <dbReference type="NCBI Taxonomy" id="2892444"/>
    <lineage>
        <taxon>Bacteria</taxon>
        <taxon>Pseudomonadati</taxon>
        <taxon>Pseudomonadota</taxon>
        <taxon>Betaproteobacteria</taxon>
        <taxon>Burkholderiales</taxon>
        <taxon>Oxalobacteraceae</taxon>
        <taxon>Telluria group</taxon>
        <taxon>Massilia</taxon>
    </lineage>
</organism>
<dbReference type="SUPFAM" id="SSF52833">
    <property type="entry name" value="Thioredoxin-like"/>
    <property type="match status" value="2"/>
</dbReference>
<evidence type="ECO:0000256" key="1">
    <source>
        <dbReference type="SAM" id="SignalP"/>
    </source>
</evidence>
<gene>
    <name evidence="3" type="ORF">LMJ30_08525</name>
</gene>
<keyword evidence="1" id="KW-0732">Signal</keyword>
<name>A0ABS8IT40_9BURK</name>
<feature type="signal peptide" evidence="1">
    <location>
        <begin position="1"/>
        <end position="23"/>
    </location>
</feature>
<feature type="chain" id="PRO_5046745514" evidence="1">
    <location>
        <begin position="24"/>
        <end position="301"/>
    </location>
</feature>
<keyword evidence="4" id="KW-1185">Reference proteome</keyword>
<dbReference type="PANTHER" id="PTHR42852:SF13">
    <property type="entry name" value="PROTEIN DIPZ"/>
    <property type="match status" value="1"/>
</dbReference>
<dbReference type="InterPro" id="IPR013766">
    <property type="entry name" value="Thioredoxin_domain"/>
</dbReference>
<evidence type="ECO:0000313" key="3">
    <source>
        <dbReference type="EMBL" id="MCC6070998.1"/>
    </source>
</evidence>
<comment type="caution">
    <text evidence="3">The sequence shown here is derived from an EMBL/GenBank/DDBJ whole genome shotgun (WGS) entry which is preliminary data.</text>
</comment>
<dbReference type="InterPro" id="IPR012336">
    <property type="entry name" value="Thioredoxin-like_fold"/>
</dbReference>
<dbReference type="PANTHER" id="PTHR42852">
    <property type="entry name" value="THIOL:DISULFIDE INTERCHANGE PROTEIN DSBE"/>
    <property type="match status" value="1"/>
</dbReference>
<dbReference type="PROSITE" id="PS51352">
    <property type="entry name" value="THIOREDOXIN_2"/>
    <property type="match status" value="1"/>
</dbReference>
<evidence type="ECO:0000259" key="2">
    <source>
        <dbReference type="PROSITE" id="PS51352"/>
    </source>
</evidence>
<dbReference type="Pfam" id="PF13098">
    <property type="entry name" value="Thioredoxin_2"/>
    <property type="match status" value="1"/>
</dbReference>
<proteinExistence type="predicted"/>
<accession>A0ABS8IT40</accession>
<dbReference type="Gene3D" id="3.40.30.10">
    <property type="entry name" value="Glutaredoxin"/>
    <property type="match status" value="2"/>
</dbReference>